<reference evidence="9" key="3">
    <citation type="submission" date="2020-02" db="EMBL/GenBank/DDBJ databases">
        <authorList>
            <person name="Matsumoto Y."/>
            <person name="Motooka D."/>
            <person name="Nakamura S."/>
        </authorList>
    </citation>
    <scope>NUCLEOTIDE SEQUENCE</scope>
    <source>
        <strain evidence="9">JCM 6377</strain>
    </source>
</reference>
<keyword evidence="4 6" id="KW-0720">Serine protease</keyword>
<dbReference type="PROSITE" id="PS00137">
    <property type="entry name" value="SUBTILASE_HIS"/>
    <property type="match status" value="1"/>
</dbReference>
<dbReference type="Pfam" id="PF00082">
    <property type="entry name" value="Peptidase_S8"/>
    <property type="match status" value="1"/>
</dbReference>
<name>A0A2A7MTP1_MYCAG</name>
<evidence type="ECO:0000313" key="11">
    <source>
        <dbReference type="Proteomes" id="UP000220914"/>
    </source>
</evidence>
<dbReference type="Gene3D" id="3.40.50.200">
    <property type="entry name" value="Peptidase S8/S53 domain"/>
    <property type="match status" value="1"/>
</dbReference>
<dbReference type="InterPro" id="IPR022398">
    <property type="entry name" value="Peptidase_S8_His-AS"/>
</dbReference>
<feature type="active site" description="Charge relay system" evidence="5 6">
    <location>
        <position position="204"/>
    </location>
</feature>
<dbReference type="InterPro" id="IPR015500">
    <property type="entry name" value="Peptidase_S8_subtilisin-rel"/>
</dbReference>
<evidence type="ECO:0000256" key="6">
    <source>
        <dbReference type="PROSITE-ProRule" id="PRU01240"/>
    </source>
</evidence>
<keyword evidence="3 6" id="KW-0378">Hydrolase</keyword>
<dbReference type="AlphaFoldDB" id="A0A2A7MTP1"/>
<dbReference type="EMBL" id="BLKS01000001">
    <property type="protein sequence ID" value="GFG49464.1"/>
    <property type="molecule type" value="Genomic_DNA"/>
</dbReference>
<evidence type="ECO:0000313" key="12">
    <source>
        <dbReference type="Proteomes" id="UP000465302"/>
    </source>
</evidence>
<gene>
    <name evidence="10" type="ORF">CQY20_22625</name>
    <name evidence="9" type="ORF">MAGR_09050</name>
</gene>
<dbReference type="EMBL" id="PDCP01000049">
    <property type="protein sequence ID" value="PEG35182.1"/>
    <property type="molecule type" value="Genomic_DNA"/>
</dbReference>
<sequence>MSPADEDDAMPDQNDDAKGFDPADLNSTVIAIPLLKEMKAEPHEPIKVVIALHNGYGTPAEAAERVRTIVNDVIANGPHPGERIVERPVEKYVVARLTADSIRSVAARDRVAKNRAIYQIWPDFEVTALMNRSVATVKANAARTTFAAEGAEIVWAVVDSGIDGTHKHFAEHKNLELDPSLKLKHRDFTEGATATSALQDAYGHGTHVAGVIAGDSKKFGRAKPAAIRAVLDENGDTDYKPLPVKERFVGMAPKCKLVSYKVLDDKGRGDTTAIIAALQDIQKVNSYGDKLKIHGINLSVGYPIDPTWFACGQSPICVEVTRLVNSGVVVVVAAGNTGYGFYKNRSGAGVAAGIGQTINDPGNTEAAITVGSTHRDMPHTYGVSYFSSKGPTGDGRAKPDVIAPGEKILSCAAGQKKADIVAKLGEGASVDYVEDSGTSMAAAHVSGVIAAFLSIRNEFIGKPAEVKNIFTSTATDLGRVADFQGRGLIDLMRAIQSV</sequence>
<feature type="active site" description="Charge relay system" evidence="5 6">
    <location>
        <position position="159"/>
    </location>
</feature>
<keyword evidence="11" id="KW-1185">Reference proteome</keyword>
<comment type="caution">
    <text evidence="10">The sequence shown here is derived from an EMBL/GenBank/DDBJ whole genome shotgun (WGS) entry which is preliminary data.</text>
</comment>
<evidence type="ECO:0000256" key="5">
    <source>
        <dbReference type="PIRSR" id="PIRSR615500-1"/>
    </source>
</evidence>
<dbReference type="InterPro" id="IPR036852">
    <property type="entry name" value="Peptidase_S8/S53_dom_sf"/>
</dbReference>
<evidence type="ECO:0000313" key="10">
    <source>
        <dbReference type="EMBL" id="PEG35182.1"/>
    </source>
</evidence>
<evidence type="ECO:0000256" key="1">
    <source>
        <dbReference type="ARBA" id="ARBA00011073"/>
    </source>
</evidence>
<feature type="active site" description="Charge relay system" evidence="5 6">
    <location>
        <position position="439"/>
    </location>
</feature>
<evidence type="ECO:0000256" key="7">
    <source>
        <dbReference type="SAM" id="MobiDB-lite"/>
    </source>
</evidence>
<accession>A0A2A7MTP1</accession>
<dbReference type="SUPFAM" id="SSF52743">
    <property type="entry name" value="Subtilisin-like"/>
    <property type="match status" value="1"/>
</dbReference>
<dbReference type="Proteomes" id="UP000465302">
    <property type="component" value="Unassembled WGS sequence"/>
</dbReference>
<keyword evidence="2 6" id="KW-0645">Protease</keyword>
<dbReference type="InterPro" id="IPR000209">
    <property type="entry name" value="Peptidase_S8/S53_dom"/>
</dbReference>
<dbReference type="PANTHER" id="PTHR43806">
    <property type="entry name" value="PEPTIDASE S8"/>
    <property type="match status" value="1"/>
</dbReference>
<dbReference type="GO" id="GO:0004252">
    <property type="term" value="F:serine-type endopeptidase activity"/>
    <property type="evidence" value="ECO:0007669"/>
    <property type="project" value="UniProtKB-UniRule"/>
</dbReference>
<dbReference type="CDD" id="cd07487">
    <property type="entry name" value="Peptidases_S8_1"/>
    <property type="match status" value="1"/>
</dbReference>
<dbReference type="Proteomes" id="UP000220914">
    <property type="component" value="Unassembled WGS sequence"/>
</dbReference>
<evidence type="ECO:0000313" key="9">
    <source>
        <dbReference type="EMBL" id="GFG49464.1"/>
    </source>
</evidence>
<evidence type="ECO:0000256" key="4">
    <source>
        <dbReference type="ARBA" id="ARBA00022825"/>
    </source>
</evidence>
<dbReference type="GO" id="GO:0006508">
    <property type="term" value="P:proteolysis"/>
    <property type="evidence" value="ECO:0007669"/>
    <property type="project" value="UniProtKB-KW"/>
</dbReference>
<evidence type="ECO:0000256" key="2">
    <source>
        <dbReference type="ARBA" id="ARBA00022670"/>
    </source>
</evidence>
<proteinExistence type="inferred from homology"/>
<dbReference type="RefSeq" id="WP_097942322.1">
    <property type="nucleotide sequence ID" value="NZ_BLKS01000001.1"/>
</dbReference>
<dbReference type="PANTHER" id="PTHR43806:SF11">
    <property type="entry name" value="CEREVISIN-RELATED"/>
    <property type="match status" value="1"/>
</dbReference>
<reference evidence="9 12" key="2">
    <citation type="journal article" date="2019" name="Emerg. Microbes Infect.">
        <title>Comprehensive subspecies identification of 175 nontuberculous mycobacteria species based on 7547 genomic profiles.</title>
        <authorList>
            <person name="Matsumoto Y."/>
            <person name="Kinjo T."/>
            <person name="Motooka D."/>
            <person name="Nabeya D."/>
            <person name="Jung N."/>
            <person name="Uechi K."/>
            <person name="Horii T."/>
            <person name="Iida T."/>
            <person name="Fujita J."/>
            <person name="Nakamura S."/>
        </authorList>
    </citation>
    <scope>NUCLEOTIDE SEQUENCE [LARGE SCALE GENOMIC DNA]</scope>
    <source>
        <strain evidence="9 12">JCM 6377</strain>
    </source>
</reference>
<feature type="region of interest" description="Disordered" evidence="7">
    <location>
        <begin position="1"/>
        <end position="22"/>
    </location>
</feature>
<feature type="domain" description="Peptidase S8/S53" evidence="8">
    <location>
        <begin position="151"/>
        <end position="483"/>
    </location>
</feature>
<protein>
    <submittedName>
        <fullName evidence="9 10">Peptidase S8</fullName>
    </submittedName>
</protein>
<dbReference type="PRINTS" id="PR00723">
    <property type="entry name" value="SUBTILISIN"/>
</dbReference>
<organism evidence="10 11">
    <name type="scientific">Mycolicibacterium agri</name>
    <name type="common">Mycobacterium agri</name>
    <dbReference type="NCBI Taxonomy" id="36811"/>
    <lineage>
        <taxon>Bacteria</taxon>
        <taxon>Bacillati</taxon>
        <taxon>Actinomycetota</taxon>
        <taxon>Actinomycetes</taxon>
        <taxon>Mycobacteriales</taxon>
        <taxon>Mycobacteriaceae</taxon>
        <taxon>Mycolicibacterium</taxon>
    </lineage>
</organism>
<feature type="compositionally biased region" description="Acidic residues" evidence="7">
    <location>
        <begin position="1"/>
        <end position="14"/>
    </location>
</feature>
<reference evidence="10 11" key="1">
    <citation type="submission" date="2017-10" db="EMBL/GenBank/DDBJ databases">
        <title>The new phylogeny of genus Mycobacterium.</title>
        <authorList>
            <person name="Tortoli E."/>
            <person name="Trovato A."/>
            <person name="Cirillo D.M."/>
        </authorList>
    </citation>
    <scope>NUCLEOTIDE SEQUENCE [LARGE SCALE GENOMIC DNA]</scope>
    <source>
        <strain evidence="10 11">CCUG37673</strain>
    </source>
</reference>
<dbReference type="InterPro" id="IPR050131">
    <property type="entry name" value="Peptidase_S8_subtilisin-like"/>
</dbReference>
<dbReference type="OrthoDB" id="9795680at2"/>
<dbReference type="PROSITE" id="PS51892">
    <property type="entry name" value="SUBTILASE"/>
    <property type="match status" value="1"/>
</dbReference>
<evidence type="ECO:0000256" key="3">
    <source>
        <dbReference type="ARBA" id="ARBA00022801"/>
    </source>
</evidence>
<comment type="similarity">
    <text evidence="1 6">Belongs to the peptidase S8 family.</text>
</comment>
<evidence type="ECO:0000259" key="8">
    <source>
        <dbReference type="Pfam" id="PF00082"/>
    </source>
</evidence>